<evidence type="ECO:0000256" key="1">
    <source>
        <dbReference type="ARBA" id="ARBA00004123"/>
    </source>
</evidence>
<dbReference type="Pfam" id="PF08601">
    <property type="entry name" value="PAP1"/>
    <property type="match status" value="2"/>
</dbReference>
<dbReference type="SMART" id="SM00338">
    <property type="entry name" value="BRLZ"/>
    <property type="match status" value="1"/>
</dbReference>
<dbReference type="SUPFAM" id="SSF57959">
    <property type="entry name" value="Leucine zipper domain"/>
    <property type="match status" value="1"/>
</dbReference>
<evidence type="ECO:0000256" key="2">
    <source>
        <dbReference type="ARBA" id="ARBA00004496"/>
    </source>
</evidence>
<evidence type="ECO:0000256" key="5">
    <source>
        <dbReference type="SAM" id="MobiDB-lite"/>
    </source>
</evidence>
<evidence type="ECO:0000313" key="7">
    <source>
        <dbReference type="EMBL" id="KZZ97492.1"/>
    </source>
</evidence>
<dbReference type="Gene3D" id="1.10.238.100">
    <property type="entry name" value="YAP1 redox domain. Chain B"/>
    <property type="match status" value="1"/>
</dbReference>
<feature type="compositionally biased region" description="Polar residues" evidence="5">
    <location>
        <begin position="47"/>
        <end position="67"/>
    </location>
</feature>
<feature type="region of interest" description="Disordered" evidence="5">
    <location>
        <begin position="225"/>
        <end position="245"/>
    </location>
</feature>
<comment type="similarity">
    <text evidence="4">Belongs to the bZIP family. YAP subfamily.</text>
</comment>
<feature type="compositionally biased region" description="Basic and acidic residues" evidence="5">
    <location>
        <begin position="137"/>
        <end position="148"/>
    </location>
</feature>
<feature type="region of interest" description="Disordered" evidence="5">
    <location>
        <begin position="98"/>
        <end position="211"/>
    </location>
</feature>
<dbReference type="CDD" id="cd14688">
    <property type="entry name" value="bZIP_YAP"/>
    <property type="match status" value="1"/>
</dbReference>
<dbReference type="EMBL" id="AZGY01000006">
    <property type="protein sequence ID" value="KZZ97492.1"/>
    <property type="molecule type" value="Genomic_DNA"/>
</dbReference>
<comment type="caution">
    <text evidence="7">The sequence shown here is derived from an EMBL/GenBank/DDBJ whole genome shotgun (WGS) entry which is preliminary data.</text>
</comment>
<dbReference type="PANTHER" id="PTHR40621:SF6">
    <property type="entry name" value="AP-1-LIKE TRANSCRIPTION FACTOR YAP1-RELATED"/>
    <property type="match status" value="1"/>
</dbReference>
<dbReference type="Proteomes" id="UP000078544">
    <property type="component" value="Unassembled WGS sequence"/>
</dbReference>
<keyword evidence="3" id="KW-0539">Nucleus</keyword>
<dbReference type="InterPro" id="IPR004827">
    <property type="entry name" value="bZIP"/>
</dbReference>
<dbReference type="PROSITE" id="PS00036">
    <property type="entry name" value="BZIP_BASIC"/>
    <property type="match status" value="1"/>
</dbReference>
<dbReference type="SUPFAM" id="SSF111430">
    <property type="entry name" value="YAP1 redox domain"/>
    <property type="match status" value="1"/>
</dbReference>
<dbReference type="STRING" id="1081109.A0A162IRE5"/>
<accession>A0A162IRE5</accession>
<dbReference type="PROSITE" id="PS50217">
    <property type="entry name" value="BZIP"/>
    <property type="match status" value="1"/>
</dbReference>
<dbReference type="GO" id="GO:0034599">
    <property type="term" value="P:cellular response to oxidative stress"/>
    <property type="evidence" value="ECO:0007669"/>
    <property type="project" value="UniProtKB-ARBA"/>
</dbReference>
<reference evidence="7 8" key="1">
    <citation type="journal article" date="2016" name="Genome Biol. Evol.">
        <title>Divergent and convergent evolution of fungal pathogenicity.</title>
        <authorList>
            <person name="Shang Y."/>
            <person name="Xiao G."/>
            <person name="Zheng P."/>
            <person name="Cen K."/>
            <person name="Zhan S."/>
            <person name="Wang C."/>
        </authorList>
    </citation>
    <scope>NUCLEOTIDE SEQUENCE [LARGE SCALE GENOMIC DNA]</scope>
    <source>
        <strain evidence="7 8">RCEF 2490</strain>
    </source>
</reference>
<evidence type="ECO:0000256" key="3">
    <source>
        <dbReference type="ARBA" id="ARBA00023242"/>
    </source>
</evidence>
<dbReference type="OrthoDB" id="5380163at2759"/>
<proteinExistence type="inferred from homology"/>
<feature type="compositionally biased region" description="Low complexity" evidence="5">
    <location>
        <begin position="332"/>
        <end position="369"/>
    </location>
</feature>
<evidence type="ECO:0000259" key="6">
    <source>
        <dbReference type="PROSITE" id="PS50217"/>
    </source>
</evidence>
<dbReference type="InterPro" id="IPR023167">
    <property type="entry name" value="Yap1_redox_dom_sf"/>
</dbReference>
<sequence length="583" mass="62636">MASSGNGGGSLPPNFLLTPHQQSLLFAALNANKQSNRAPSVAKGLSLSPSSFQNSPVQSMDANSTRESPFLDNYDYDFGDSAFGDSGFDISFASTVGEADKTSDDVPDTAASDSTVNDGHEKRSHPDDEDEDSPGNESKRRESTEKIAKKPGRKPLTSEPTSKRKAQNRAAQRAFRERKEKHLKDLETKVDELEKASEATNHENTKLRAQVDRITAELNQYKQRLSVLSTHNKPTSRERDFLSGGALNGIGDVSFQFEFPKFGSLPGPPVAKQPTSQPISPQQNGQRHSPARSLKRESKPPQAHSQQSSQEDFAKYAGLFSPSLGGSTRTGSRASVDSVSFSVAAATSSPSASSSSNTGGPNSSCGTSPEPFTQSPMSSKPLETLTTIGEEQAASVTAGQPFAQFSNIDIGSPSFDWLVQQNGGGNFDPQLFGGYREPQENILSNPTFDDFFFNDSLDTDFATPFNTAPIEEAAPKQNLIARIDAQQNAIDDDAEKKPNMSCNQLWEKLQECPKAQSGEFDLDGLCSELTKKAKCSGSGPVVAETDFDSILKKYMGKDVSADSMASKLGIAVTTEKPNGVAMP</sequence>
<feature type="domain" description="BZIP" evidence="6">
    <location>
        <begin position="158"/>
        <end position="221"/>
    </location>
</feature>
<comment type="subcellular location">
    <subcellularLocation>
        <location evidence="2">Cytoplasm</location>
    </subcellularLocation>
    <subcellularLocation>
        <location evidence="1">Nucleus</location>
    </subcellularLocation>
</comment>
<feature type="region of interest" description="Disordered" evidence="5">
    <location>
        <begin position="261"/>
        <end position="384"/>
    </location>
</feature>
<dbReference type="GO" id="GO:0005737">
    <property type="term" value="C:cytoplasm"/>
    <property type="evidence" value="ECO:0007669"/>
    <property type="project" value="UniProtKB-SubCell"/>
</dbReference>
<organism evidence="7 8">
    <name type="scientific">Moelleriella libera RCEF 2490</name>
    <dbReference type="NCBI Taxonomy" id="1081109"/>
    <lineage>
        <taxon>Eukaryota</taxon>
        <taxon>Fungi</taxon>
        <taxon>Dikarya</taxon>
        <taxon>Ascomycota</taxon>
        <taxon>Pezizomycotina</taxon>
        <taxon>Sordariomycetes</taxon>
        <taxon>Hypocreomycetidae</taxon>
        <taxon>Hypocreales</taxon>
        <taxon>Clavicipitaceae</taxon>
        <taxon>Moelleriella</taxon>
    </lineage>
</organism>
<name>A0A162IRE5_9HYPO</name>
<dbReference type="FunFam" id="1.20.5.170:FF:000067">
    <property type="entry name" value="BZIP transcription factor"/>
    <property type="match status" value="1"/>
</dbReference>
<dbReference type="GO" id="GO:0000976">
    <property type="term" value="F:transcription cis-regulatory region binding"/>
    <property type="evidence" value="ECO:0007669"/>
    <property type="project" value="InterPro"/>
</dbReference>
<evidence type="ECO:0000256" key="4">
    <source>
        <dbReference type="ARBA" id="ARBA00038132"/>
    </source>
</evidence>
<dbReference type="Pfam" id="PF00170">
    <property type="entry name" value="bZIP_1"/>
    <property type="match status" value="1"/>
</dbReference>
<feature type="compositionally biased region" description="Polar residues" evidence="5">
    <location>
        <begin position="273"/>
        <end position="287"/>
    </location>
</feature>
<dbReference type="AlphaFoldDB" id="A0A162IRE5"/>
<gene>
    <name evidence="7" type="ORF">AAL_03456</name>
</gene>
<keyword evidence="8" id="KW-1185">Reference proteome</keyword>
<feature type="region of interest" description="Disordered" evidence="5">
    <location>
        <begin position="35"/>
        <end position="76"/>
    </location>
</feature>
<dbReference type="Gene3D" id="1.20.5.170">
    <property type="match status" value="1"/>
</dbReference>
<dbReference type="InterPro" id="IPR046347">
    <property type="entry name" value="bZIP_sf"/>
</dbReference>
<evidence type="ECO:0000313" key="8">
    <source>
        <dbReference type="Proteomes" id="UP000078544"/>
    </source>
</evidence>
<dbReference type="InterPro" id="IPR050936">
    <property type="entry name" value="AP-1-like"/>
</dbReference>
<feature type="compositionally biased region" description="Basic and acidic residues" evidence="5">
    <location>
        <begin position="174"/>
        <end position="211"/>
    </location>
</feature>
<dbReference type="GO" id="GO:0001228">
    <property type="term" value="F:DNA-binding transcription activator activity, RNA polymerase II-specific"/>
    <property type="evidence" value="ECO:0007669"/>
    <property type="project" value="TreeGrafter"/>
</dbReference>
<dbReference type="GO" id="GO:0090575">
    <property type="term" value="C:RNA polymerase II transcription regulator complex"/>
    <property type="evidence" value="ECO:0007669"/>
    <property type="project" value="TreeGrafter"/>
</dbReference>
<protein>
    <submittedName>
        <fullName evidence="7">AP-1-like protein</fullName>
    </submittedName>
</protein>
<dbReference type="PANTHER" id="PTHR40621">
    <property type="entry name" value="TRANSCRIPTION FACTOR KAPC-RELATED"/>
    <property type="match status" value="1"/>
</dbReference>
<dbReference type="InterPro" id="IPR013910">
    <property type="entry name" value="TF_PAP1"/>
</dbReference>